<accession>A0ACB8CY11</accession>
<dbReference type="EMBL" id="CM023473">
    <property type="protein sequence ID" value="KAH7954034.1"/>
    <property type="molecule type" value="Genomic_DNA"/>
</dbReference>
<sequence length="98" mass="11043">MNLLFYENNNIPLHLAEEPVLAVLEFVAARCKEQLDTIFTTVPKSSSDDLTLQRFRPAIAPESDQWPRQYSASGVALSGFIWCHRAGKRGGPPRSTRR</sequence>
<proteinExistence type="predicted"/>
<evidence type="ECO:0000313" key="1">
    <source>
        <dbReference type="EMBL" id="KAH7954034.1"/>
    </source>
</evidence>
<gene>
    <name evidence="1" type="ORF">HPB49_015005</name>
</gene>
<protein>
    <submittedName>
        <fullName evidence="1">Uncharacterized protein</fullName>
    </submittedName>
</protein>
<evidence type="ECO:0000313" key="2">
    <source>
        <dbReference type="Proteomes" id="UP000821865"/>
    </source>
</evidence>
<reference evidence="1" key="1">
    <citation type="submission" date="2020-05" db="EMBL/GenBank/DDBJ databases">
        <title>Large-scale comparative analyses of tick genomes elucidate their genetic diversity and vector capacities.</title>
        <authorList>
            <person name="Jia N."/>
            <person name="Wang J."/>
            <person name="Shi W."/>
            <person name="Du L."/>
            <person name="Sun Y."/>
            <person name="Zhan W."/>
            <person name="Jiang J."/>
            <person name="Wang Q."/>
            <person name="Zhang B."/>
            <person name="Ji P."/>
            <person name="Sakyi L.B."/>
            <person name="Cui X."/>
            <person name="Yuan T."/>
            <person name="Jiang B."/>
            <person name="Yang W."/>
            <person name="Lam T.T.-Y."/>
            <person name="Chang Q."/>
            <person name="Ding S."/>
            <person name="Wang X."/>
            <person name="Zhu J."/>
            <person name="Ruan X."/>
            <person name="Zhao L."/>
            <person name="Wei J."/>
            <person name="Que T."/>
            <person name="Du C."/>
            <person name="Cheng J."/>
            <person name="Dai P."/>
            <person name="Han X."/>
            <person name="Huang E."/>
            <person name="Gao Y."/>
            <person name="Liu J."/>
            <person name="Shao H."/>
            <person name="Ye R."/>
            <person name="Li L."/>
            <person name="Wei W."/>
            <person name="Wang X."/>
            <person name="Wang C."/>
            <person name="Yang T."/>
            <person name="Huo Q."/>
            <person name="Li W."/>
            <person name="Guo W."/>
            <person name="Chen H."/>
            <person name="Zhou L."/>
            <person name="Ni X."/>
            <person name="Tian J."/>
            <person name="Zhou Y."/>
            <person name="Sheng Y."/>
            <person name="Liu T."/>
            <person name="Pan Y."/>
            <person name="Xia L."/>
            <person name="Li J."/>
            <person name="Zhao F."/>
            <person name="Cao W."/>
        </authorList>
    </citation>
    <scope>NUCLEOTIDE SEQUENCE</scope>
    <source>
        <strain evidence="1">Dsil-2018</strain>
    </source>
</reference>
<comment type="caution">
    <text evidence="1">The sequence shown here is derived from an EMBL/GenBank/DDBJ whole genome shotgun (WGS) entry which is preliminary data.</text>
</comment>
<keyword evidence="2" id="KW-1185">Reference proteome</keyword>
<organism evidence="1 2">
    <name type="scientific">Dermacentor silvarum</name>
    <name type="common">Tick</name>
    <dbReference type="NCBI Taxonomy" id="543639"/>
    <lineage>
        <taxon>Eukaryota</taxon>
        <taxon>Metazoa</taxon>
        <taxon>Ecdysozoa</taxon>
        <taxon>Arthropoda</taxon>
        <taxon>Chelicerata</taxon>
        <taxon>Arachnida</taxon>
        <taxon>Acari</taxon>
        <taxon>Parasitiformes</taxon>
        <taxon>Ixodida</taxon>
        <taxon>Ixodoidea</taxon>
        <taxon>Ixodidae</taxon>
        <taxon>Rhipicephalinae</taxon>
        <taxon>Dermacentor</taxon>
    </lineage>
</organism>
<dbReference type="Proteomes" id="UP000821865">
    <property type="component" value="Chromosome 4"/>
</dbReference>
<name>A0ACB8CY11_DERSI</name>